<dbReference type="OrthoDB" id="2357055at2759"/>
<proteinExistence type="predicted"/>
<evidence type="ECO:0000313" key="1">
    <source>
        <dbReference type="EMBL" id="CAG8435919.1"/>
    </source>
</evidence>
<dbReference type="EMBL" id="CAJVPK010000034">
    <property type="protein sequence ID" value="CAG8435919.1"/>
    <property type="molecule type" value="Genomic_DNA"/>
</dbReference>
<organism evidence="1 2">
    <name type="scientific">Diversispora eburnea</name>
    <dbReference type="NCBI Taxonomy" id="1213867"/>
    <lineage>
        <taxon>Eukaryota</taxon>
        <taxon>Fungi</taxon>
        <taxon>Fungi incertae sedis</taxon>
        <taxon>Mucoromycota</taxon>
        <taxon>Glomeromycotina</taxon>
        <taxon>Glomeromycetes</taxon>
        <taxon>Diversisporales</taxon>
        <taxon>Diversisporaceae</taxon>
        <taxon>Diversispora</taxon>
    </lineage>
</organism>
<comment type="caution">
    <text evidence="1">The sequence shown here is derived from an EMBL/GenBank/DDBJ whole genome shotgun (WGS) entry which is preliminary data.</text>
</comment>
<accession>A0A9N8V363</accession>
<dbReference type="Proteomes" id="UP000789706">
    <property type="component" value="Unassembled WGS sequence"/>
</dbReference>
<name>A0A9N8V363_9GLOM</name>
<protein>
    <submittedName>
        <fullName evidence="1">6894_t:CDS:1</fullName>
    </submittedName>
</protein>
<reference evidence="1" key="1">
    <citation type="submission" date="2021-06" db="EMBL/GenBank/DDBJ databases">
        <authorList>
            <person name="Kallberg Y."/>
            <person name="Tangrot J."/>
            <person name="Rosling A."/>
        </authorList>
    </citation>
    <scope>NUCLEOTIDE SEQUENCE</scope>
    <source>
        <strain evidence="1">AZ414A</strain>
    </source>
</reference>
<keyword evidence="2" id="KW-1185">Reference proteome</keyword>
<gene>
    <name evidence="1" type="ORF">DEBURN_LOCUS941</name>
</gene>
<dbReference type="AlphaFoldDB" id="A0A9N8V363"/>
<evidence type="ECO:0000313" key="2">
    <source>
        <dbReference type="Proteomes" id="UP000789706"/>
    </source>
</evidence>
<sequence length="130" mass="14732">MTRSSSLDKHKPKVLHAKFNNAISGYLKFIYINDKKTLVIGQFCSGFEGSSNCSKIIPSPNGYKIRIVRRPQCPSFIPRFDLSHRLRYKITPSGGTSEMKCDFKFGLDDIKGLFAQVSQNRKVIDFAPIK</sequence>